<proteinExistence type="predicted"/>
<keyword evidence="3" id="KW-1185">Reference proteome</keyword>
<protein>
    <recommendedName>
        <fullName evidence="1">DUF6546 domain-containing protein</fullName>
    </recommendedName>
</protein>
<feature type="domain" description="DUF6546" evidence="1">
    <location>
        <begin position="375"/>
        <end position="465"/>
    </location>
</feature>
<dbReference type="Proteomes" id="UP000801428">
    <property type="component" value="Unassembled WGS sequence"/>
</dbReference>
<dbReference type="AlphaFoldDB" id="A0A9P4T962"/>
<sequence length="489" mass="55602">MAHLTSLPPELVLAVASYIKAQGASLAPFAAISIQFQASIENITFRSLKVSQSQLDFFSRVVDKNRFLALRILKFSINVTGENAGLDADTGNVGAVDACSRELTDVLEELLTVLYEKGADAKTHQGLELELNGRCRPFIGYKKTRDLKGGDKVEDNWVKLNPEQLPNDLKAPVVTGFSCFDNGLSWDLWPASWPALLGRFPKLAEAHLKPSDCERKDSICRREARDAFALSLRSLPATLKQLTLEYLSSPPENEFYDPPNLANLGTGYDLFSHELGVLSQQLDRLVVWEATVDFKEFFQAKPEGTWNELEELCFRNSRTGSADGSWYFNLDPRMTMEEYEEEWRDHDARTLDEMREYMEEEELPIPMDTPLEYFRTAMDPDKFRQIYTSAADATKRMPKLKRLEINFDIRQTGSGEAEHELRFFQGNERWCSASTADLRVGWNLQPMIEIDPGVVKAWKEVGAARNLTIDLLVRGDDCSDYDDFRLVDF</sequence>
<gene>
    <name evidence="2" type="ORF">E8E13_003530</name>
</gene>
<organism evidence="2 3">
    <name type="scientific">Curvularia kusanoi</name>
    <name type="common">Cochliobolus kusanoi</name>
    <dbReference type="NCBI Taxonomy" id="90978"/>
    <lineage>
        <taxon>Eukaryota</taxon>
        <taxon>Fungi</taxon>
        <taxon>Dikarya</taxon>
        <taxon>Ascomycota</taxon>
        <taxon>Pezizomycotina</taxon>
        <taxon>Dothideomycetes</taxon>
        <taxon>Pleosporomycetidae</taxon>
        <taxon>Pleosporales</taxon>
        <taxon>Pleosporineae</taxon>
        <taxon>Pleosporaceae</taxon>
        <taxon>Curvularia</taxon>
    </lineage>
</organism>
<evidence type="ECO:0000259" key="1">
    <source>
        <dbReference type="Pfam" id="PF20183"/>
    </source>
</evidence>
<name>A0A9P4T962_CURKU</name>
<comment type="caution">
    <text evidence="2">The sequence shown here is derived from an EMBL/GenBank/DDBJ whole genome shotgun (WGS) entry which is preliminary data.</text>
</comment>
<dbReference type="EMBL" id="SWKU01000020">
    <property type="protein sequence ID" value="KAF2998175.1"/>
    <property type="molecule type" value="Genomic_DNA"/>
</dbReference>
<dbReference type="Pfam" id="PF20183">
    <property type="entry name" value="DUF6546"/>
    <property type="match status" value="1"/>
</dbReference>
<reference evidence="2" key="1">
    <citation type="submission" date="2019-04" db="EMBL/GenBank/DDBJ databases">
        <title>Sequencing of skin fungus with MAO and IRED activity.</title>
        <authorList>
            <person name="Marsaioli A.J."/>
            <person name="Bonatto J.M.C."/>
            <person name="Reis Junior O."/>
        </authorList>
    </citation>
    <scope>NUCLEOTIDE SEQUENCE</scope>
    <source>
        <strain evidence="2">30M1</strain>
    </source>
</reference>
<dbReference type="OrthoDB" id="4449513at2759"/>
<evidence type="ECO:0000313" key="2">
    <source>
        <dbReference type="EMBL" id="KAF2998175.1"/>
    </source>
</evidence>
<evidence type="ECO:0000313" key="3">
    <source>
        <dbReference type="Proteomes" id="UP000801428"/>
    </source>
</evidence>
<dbReference type="InterPro" id="IPR046676">
    <property type="entry name" value="DUF6546"/>
</dbReference>
<accession>A0A9P4T962</accession>